<evidence type="ECO:0000256" key="5">
    <source>
        <dbReference type="ARBA" id="ARBA00023242"/>
    </source>
</evidence>
<evidence type="ECO:0000256" key="7">
    <source>
        <dbReference type="SAM" id="MobiDB-lite"/>
    </source>
</evidence>
<sequence>MSGENGSTLPVHDPSKVAEAPIETKGKGKAAATEEPVDQAMDEDDDSSEDEADGNGAGDDEGEDNLDEIDLNNIVEGGRRTRGKVINWAEAAKDVPADDEEDDDDDFEAGGEDDDKMDED</sequence>
<dbReference type="Pfam" id="PF09649">
    <property type="entry name" value="CHZ"/>
    <property type="match status" value="1"/>
</dbReference>
<evidence type="ECO:0000256" key="1">
    <source>
        <dbReference type="ARBA" id="ARBA00002212"/>
    </source>
</evidence>
<evidence type="ECO:0000256" key="4">
    <source>
        <dbReference type="ARBA" id="ARBA00023186"/>
    </source>
</evidence>
<evidence type="ECO:0000313" key="10">
    <source>
        <dbReference type="Proteomes" id="UP001408356"/>
    </source>
</evidence>
<accession>A0ABR2UG62</accession>
<feature type="compositionally biased region" description="Acidic residues" evidence="7">
    <location>
        <begin position="97"/>
        <end position="120"/>
    </location>
</feature>
<evidence type="ECO:0000256" key="2">
    <source>
        <dbReference type="ARBA" id="ARBA00004123"/>
    </source>
</evidence>
<evidence type="ECO:0000313" key="9">
    <source>
        <dbReference type="EMBL" id="KAK9413521.1"/>
    </source>
</evidence>
<dbReference type="Proteomes" id="UP001408356">
    <property type="component" value="Unassembled WGS sequence"/>
</dbReference>
<comment type="caution">
    <text evidence="9">The sequence shown here is derived from an EMBL/GenBank/DDBJ whole genome shotgun (WGS) entry which is preliminary data.</text>
</comment>
<proteinExistence type="inferred from homology"/>
<keyword evidence="10" id="KW-1185">Reference proteome</keyword>
<protein>
    <recommendedName>
        <fullName evidence="8">Histone chaperone domain-containing protein</fullName>
    </recommendedName>
</protein>
<evidence type="ECO:0000256" key="3">
    <source>
        <dbReference type="ARBA" id="ARBA00008057"/>
    </source>
</evidence>
<dbReference type="InterPro" id="IPR019098">
    <property type="entry name" value="Histone_chaperone_domain_CHZ"/>
</dbReference>
<feature type="region of interest" description="Disordered" evidence="7">
    <location>
        <begin position="1"/>
        <end position="120"/>
    </location>
</feature>
<comment type="function">
    <text evidence="1">Forms a chaperone-bound H2A.Z-H2B complex that acts as a source for SWR1 complex-dependent H2A to H2A.Z histone replacement in chromatin.</text>
</comment>
<feature type="domain" description="Histone chaperone" evidence="8">
    <location>
        <begin position="60"/>
        <end position="97"/>
    </location>
</feature>
<keyword evidence="4" id="KW-0143">Chaperone</keyword>
<evidence type="ECO:0000259" key="8">
    <source>
        <dbReference type="SMART" id="SM01082"/>
    </source>
</evidence>
<comment type="subcellular location">
    <subcellularLocation>
        <location evidence="2">Nucleus</location>
    </subcellularLocation>
</comment>
<reference evidence="9 10" key="1">
    <citation type="journal article" date="2024" name="J. Plant Pathol.">
        <title>Sequence and assembly of the genome of Seiridium unicorne, isolate CBS 538.82, causal agent of cypress canker disease.</title>
        <authorList>
            <person name="Scali E."/>
            <person name="Rocca G.D."/>
            <person name="Danti R."/>
            <person name="Garbelotto M."/>
            <person name="Barberini S."/>
            <person name="Baroncelli R."/>
            <person name="Emiliani G."/>
        </authorList>
    </citation>
    <scope>NUCLEOTIDE SEQUENCE [LARGE SCALE GENOMIC DNA]</scope>
    <source>
        <strain evidence="9 10">BM-138-508</strain>
    </source>
</reference>
<feature type="compositionally biased region" description="Acidic residues" evidence="7">
    <location>
        <begin position="35"/>
        <end position="70"/>
    </location>
</feature>
<gene>
    <name evidence="9" type="ORF">SUNI508_11944</name>
</gene>
<dbReference type="EMBL" id="JARVKF010000439">
    <property type="protein sequence ID" value="KAK9413521.1"/>
    <property type="molecule type" value="Genomic_DNA"/>
</dbReference>
<name>A0ABR2UG62_9PEZI</name>
<dbReference type="SMART" id="SM01082">
    <property type="entry name" value="CHZ"/>
    <property type="match status" value="1"/>
</dbReference>
<comment type="similarity">
    <text evidence="3">Belongs to the CHZ1 family.</text>
</comment>
<organism evidence="9 10">
    <name type="scientific">Seiridium unicorne</name>
    <dbReference type="NCBI Taxonomy" id="138068"/>
    <lineage>
        <taxon>Eukaryota</taxon>
        <taxon>Fungi</taxon>
        <taxon>Dikarya</taxon>
        <taxon>Ascomycota</taxon>
        <taxon>Pezizomycotina</taxon>
        <taxon>Sordariomycetes</taxon>
        <taxon>Xylariomycetidae</taxon>
        <taxon>Amphisphaeriales</taxon>
        <taxon>Sporocadaceae</taxon>
        <taxon>Seiridium</taxon>
    </lineage>
</organism>
<comment type="subunit">
    <text evidence="6">Forms a heterotrimer with H2A.Z-H2B, stabilizing the association of the histone dimer. Also, with a lower affinity, forms a heterotrimer with H2A-H2B.</text>
</comment>
<keyword evidence="5" id="KW-0539">Nucleus</keyword>
<evidence type="ECO:0000256" key="6">
    <source>
        <dbReference type="ARBA" id="ARBA00025877"/>
    </source>
</evidence>